<keyword evidence="2 12" id="KW-0004">4Fe-4S</keyword>
<dbReference type="UniPathway" id="UPA00344"/>
<comment type="function">
    <text evidence="12">Catalyzes the cyclization of GTP to (8S)-3',8-cyclo-7,8-dihydroguanosine 5'-triphosphate.</text>
</comment>
<comment type="pathway">
    <text evidence="12">Cofactor biosynthesis; molybdopterin biosynthesis.</text>
</comment>
<dbReference type="SFLD" id="SFLDS00029">
    <property type="entry name" value="Radical_SAM"/>
    <property type="match status" value="1"/>
</dbReference>
<dbReference type="SFLD" id="SFLDG01067">
    <property type="entry name" value="SPASM/twitch_domain_containing"/>
    <property type="match status" value="1"/>
</dbReference>
<keyword evidence="8 12" id="KW-0342">GTP-binding</keyword>
<evidence type="ECO:0000256" key="9">
    <source>
        <dbReference type="ARBA" id="ARBA00023150"/>
    </source>
</evidence>
<comment type="similarity">
    <text evidence="12">Belongs to the radical SAM superfamily. MoaA family.</text>
</comment>
<comment type="catalytic activity">
    <reaction evidence="11 12">
        <text>GTP + AH2 + S-adenosyl-L-methionine = (8S)-3',8-cyclo-7,8-dihydroguanosine 5'-triphosphate + 5'-deoxyadenosine + L-methionine + A + H(+)</text>
        <dbReference type="Rhea" id="RHEA:49576"/>
        <dbReference type="ChEBI" id="CHEBI:13193"/>
        <dbReference type="ChEBI" id="CHEBI:15378"/>
        <dbReference type="ChEBI" id="CHEBI:17319"/>
        <dbReference type="ChEBI" id="CHEBI:17499"/>
        <dbReference type="ChEBI" id="CHEBI:37565"/>
        <dbReference type="ChEBI" id="CHEBI:57844"/>
        <dbReference type="ChEBI" id="CHEBI:59789"/>
        <dbReference type="ChEBI" id="CHEBI:131766"/>
        <dbReference type="EC" id="4.1.99.22"/>
    </reaction>
</comment>
<dbReference type="PANTHER" id="PTHR22960">
    <property type="entry name" value="MOLYBDOPTERIN COFACTOR SYNTHESIS PROTEIN A"/>
    <property type="match status" value="1"/>
</dbReference>
<keyword evidence="3 12" id="KW-0949">S-adenosyl-L-methionine</keyword>
<dbReference type="InterPro" id="IPR013483">
    <property type="entry name" value="MoaA"/>
</dbReference>
<reference evidence="14 15" key="2">
    <citation type="submission" date="2020-05" db="EMBL/GenBank/DDBJ databases">
        <title>Draft genome sequence of Desulfovibrio sp. strainFSS-1.</title>
        <authorList>
            <person name="Shimoshige H."/>
            <person name="Kobayashi H."/>
            <person name="Maekawa T."/>
        </authorList>
    </citation>
    <scope>NUCLEOTIDE SEQUENCE [LARGE SCALE GENOMIC DNA]</scope>
    <source>
        <strain evidence="14 15">SIID29052-01</strain>
    </source>
</reference>
<evidence type="ECO:0000256" key="7">
    <source>
        <dbReference type="ARBA" id="ARBA00023014"/>
    </source>
</evidence>
<dbReference type="RefSeq" id="WP_173083029.1">
    <property type="nucleotide sequence ID" value="NZ_BLTE01000006.1"/>
</dbReference>
<evidence type="ECO:0000256" key="10">
    <source>
        <dbReference type="ARBA" id="ARBA00023239"/>
    </source>
</evidence>
<dbReference type="EC" id="4.1.99.22" evidence="1 12"/>
<dbReference type="Gene3D" id="3.20.20.70">
    <property type="entry name" value="Aldolase class I"/>
    <property type="match status" value="1"/>
</dbReference>
<dbReference type="GO" id="GO:0051539">
    <property type="term" value="F:4 iron, 4 sulfur cluster binding"/>
    <property type="evidence" value="ECO:0007669"/>
    <property type="project" value="UniProtKB-UniRule"/>
</dbReference>
<dbReference type="Proteomes" id="UP000494245">
    <property type="component" value="Unassembled WGS sequence"/>
</dbReference>
<dbReference type="GO" id="GO:0005525">
    <property type="term" value="F:GTP binding"/>
    <property type="evidence" value="ECO:0007669"/>
    <property type="project" value="UniProtKB-UniRule"/>
</dbReference>
<evidence type="ECO:0000313" key="15">
    <source>
        <dbReference type="Proteomes" id="UP000494245"/>
    </source>
</evidence>
<name>A0A6V8LT00_9BACT</name>
<keyword evidence="15" id="KW-1185">Reference proteome</keyword>
<feature type="binding site" evidence="12">
    <location>
        <position position="267"/>
    </location>
    <ligand>
        <name>[4Fe-4S] cluster</name>
        <dbReference type="ChEBI" id="CHEBI:49883"/>
        <label>2</label>
        <note>4Fe-4S-substrate</note>
    </ligand>
</feature>
<evidence type="ECO:0000259" key="13">
    <source>
        <dbReference type="PROSITE" id="PS51918"/>
    </source>
</evidence>
<dbReference type="SFLD" id="SFLDG01383">
    <property type="entry name" value="cyclic_pyranopterin_phosphate"/>
    <property type="match status" value="1"/>
</dbReference>
<evidence type="ECO:0000256" key="1">
    <source>
        <dbReference type="ARBA" id="ARBA00012167"/>
    </source>
</evidence>
<dbReference type="SUPFAM" id="SSF102114">
    <property type="entry name" value="Radical SAM enzymes"/>
    <property type="match status" value="1"/>
</dbReference>
<dbReference type="InterPro" id="IPR007197">
    <property type="entry name" value="rSAM"/>
</dbReference>
<feature type="binding site" evidence="12">
    <location>
        <position position="38"/>
    </location>
    <ligand>
        <name>[4Fe-4S] cluster</name>
        <dbReference type="ChEBI" id="CHEBI:49883"/>
        <label>1</label>
        <note>4Fe-4S-S-AdoMet</note>
    </ligand>
</feature>
<evidence type="ECO:0000313" key="14">
    <source>
        <dbReference type="EMBL" id="GFK93711.1"/>
    </source>
</evidence>
<feature type="domain" description="Radical SAM core" evidence="13">
    <location>
        <begin position="18"/>
        <end position="232"/>
    </location>
</feature>
<evidence type="ECO:0000256" key="8">
    <source>
        <dbReference type="ARBA" id="ARBA00023134"/>
    </source>
</evidence>
<feature type="binding site" evidence="12">
    <location>
        <position position="77"/>
    </location>
    <ligand>
        <name>GTP</name>
        <dbReference type="ChEBI" id="CHEBI:37565"/>
    </ligand>
</feature>
<keyword evidence="4 12" id="KW-0479">Metal-binding</keyword>
<dbReference type="InterPro" id="IPR040064">
    <property type="entry name" value="MoaA-like"/>
</dbReference>
<keyword evidence="5 12" id="KW-0547">Nucleotide-binding</keyword>
<evidence type="ECO:0000256" key="2">
    <source>
        <dbReference type="ARBA" id="ARBA00022485"/>
    </source>
</evidence>
<evidence type="ECO:0000256" key="3">
    <source>
        <dbReference type="ARBA" id="ARBA00022691"/>
    </source>
</evidence>
<feature type="binding site" evidence="12">
    <location>
        <position position="168"/>
    </location>
    <ligand>
        <name>GTP</name>
        <dbReference type="ChEBI" id="CHEBI:37565"/>
    </ligand>
</feature>
<evidence type="ECO:0000256" key="5">
    <source>
        <dbReference type="ARBA" id="ARBA00022741"/>
    </source>
</evidence>
<dbReference type="PROSITE" id="PS51918">
    <property type="entry name" value="RADICAL_SAM"/>
    <property type="match status" value="1"/>
</dbReference>
<dbReference type="GO" id="GO:0006777">
    <property type="term" value="P:Mo-molybdopterin cofactor biosynthetic process"/>
    <property type="evidence" value="ECO:0007669"/>
    <property type="project" value="UniProtKB-UniRule"/>
</dbReference>
<dbReference type="AlphaFoldDB" id="A0A6V8LT00"/>
<feature type="binding site" evidence="12">
    <location>
        <position position="284"/>
    </location>
    <ligand>
        <name>[4Fe-4S] cluster</name>
        <dbReference type="ChEBI" id="CHEBI:49883"/>
        <label>2</label>
        <note>4Fe-4S-substrate</note>
    </ligand>
</feature>
<dbReference type="PROSITE" id="PS01305">
    <property type="entry name" value="MOAA_NIFB_PQQE"/>
    <property type="match status" value="1"/>
</dbReference>
<dbReference type="InterPro" id="IPR010505">
    <property type="entry name" value="MoaA_twitch"/>
</dbReference>
<feature type="binding site" evidence="12">
    <location>
        <position position="34"/>
    </location>
    <ligand>
        <name>[4Fe-4S] cluster</name>
        <dbReference type="ChEBI" id="CHEBI:49883"/>
        <label>1</label>
        <note>4Fe-4S-S-AdoMet</note>
    </ligand>
</feature>
<dbReference type="PANTHER" id="PTHR22960:SF0">
    <property type="entry name" value="MOLYBDENUM COFACTOR BIOSYNTHESIS PROTEIN 1"/>
    <property type="match status" value="1"/>
</dbReference>
<feature type="binding site" evidence="12">
    <location>
        <position position="132"/>
    </location>
    <ligand>
        <name>S-adenosyl-L-methionine</name>
        <dbReference type="ChEBI" id="CHEBI:59789"/>
    </ligand>
</feature>
<dbReference type="InterPro" id="IPR000385">
    <property type="entry name" value="MoaA_NifB_PqqE_Fe-S-bd_CS"/>
</dbReference>
<keyword evidence="9 12" id="KW-0501">Molybdenum cofactor biosynthesis</keyword>
<feature type="binding site" evidence="12">
    <location>
        <begin position="272"/>
        <end position="274"/>
    </location>
    <ligand>
        <name>GTP</name>
        <dbReference type="ChEBI" id="CHEBI:37565"/>
    </ligand>
</feature>
<dbReference type="Pfam" id="PF06463">
    <property type="entry name" value="Mob_synth_C"/>
    <property type="match status" value="1"/>
</dbReference>
<keyword evidence="6 12" id="KW-0408">Iron</keyword>
<dbReference type="Pfam" id="PF04055">
    <property type="entry name" value="Radical_SAM"/>
    <property type="match status" value="1"/>
</dbReference>
<dbReference type="InterPro" id="IPR013785">
    <property type="entry name" value="Aldolase_TIM"/>
</dbReference>
<evidence type="ECO:0000256" key="11">
    <source>
        <dbReference type="ARBA" id="ARBA00048697"/>
    </source>
</evidence>
<feature type="binding site" evidence="12">
    <location>
        <position position="81"/>
    </location>
    <ligand>
        <name>S-adenosyl-L-methionine</name>
        <dbReference type="ChEBI" id="CHEBI:59789"/>
    </ligand>
</feature>
<evidence type="ECO:0000256" key="4">
    <source>
        <dbReference type="ARBA" id="ARBA00022723"/>
    </source>
</evidence>
<dbReference type="GO" id="GO:0061798">
    <property type="term" value="F:GTP 3',8'-cyclase activity"/>
    <property type="evidence" value="ECO:0007669"/>
    <property type="project" value="UniProtKB-UniRule"/>
</dbReference>
<reference evidence="14 15" key="1">
    <citation type="submission" date="2020-04" db="EMBL/GenBank/DDBJ databases">
        <authorList>
            <consortium name="Desulfovibrio sp. FSS-1 genome sequencing consortium"/>
            <person name="Shimoshige H."/>
            <person name="Kobayashi H."/>
            <person name="Maekawa T."/>
        </authorList>
    </citation>
    <scope>NUCLEOTIDE SEQUENCE [LARGE SCALE GENOMIC DNA]</scope>
    <source>
        <strain evidence="14 15">SIID29052-01</strain>
    </source>
</reference>
<dbReference type="HAMAP" id="MF_01225_B">
    <property type="entry name" value="MoaA_B"/>
    <property type="match status" value="1"/>
</dbReference>
<comment type="caution">
    <text evidence="14">The sequence shown here is derived from an EMBL/GenBank/DDBJ whole genome shotgun (WGS) entry which is preliminary data.</text>
</comment>
<comment type="subunit">
    <text evidence="12">Monomer and homodimer.</text>
</comment>
<dbReference type="GO" id="GO:0061799">
    <property type="term" value="F:cyclic pyranopterin monophosphate synthase activity"/>
    <property type="evidence" value="ECO:0007669"/>
    <property type="project" value="TreeGrafter"/>
</dbReference>
<dbReference type="NCBIfam" id="TIGR02666">
    <property type="entry name" value="moaA"/>
    <property type="match status" value="1"/>
</dbReference>
<evidence type="ECO:0000256" key="6">
    <source>
        <dbReference type="ARBA" id="ARBA00023004"/>
    </source>
</evidence>
<dbReference type="GO" id="GO:0046872">
    <property type="term" value="F:metal ion binding"/>
    <property type="evidence" value="ECO:0007669"/>
    <property type="project" value="UniProtKB-KW"/>
</dbReference>
<evidence type="ECO:0000256" key="12">
    <source>
        <dbReference type="HAMAP-Rule" id="MF_01225"/>
    </source>
</evidence>
<proteinExistence type="inferred from homology"/>
<dbReference type="CDD" id="cd01335">
    <property type="entry name" value="Radical_SAM"/>
    <property type="match status" value="1"/>
</dbReference>
<dbReference type="SFLD" id="SFLDG01386">
    <property type="entry name" value="main_SPASM_domain-containing"/>
    <property type="match status" value="1"/>
</dbReference>
<feature type="binding site" evidence="12">
    <location>
        <position position="202"/>
    </location>
    <ligand>
        <name>S-adenosyl-L-methionine</name>
        <dbReference type="ChEBI" id="CHEBI:59789"/>
    </ligand>
</feature>
<feature type="binding site" evidence="12">
    <location>
        <position position="41"/>
    </location>
    <ligand>
        <name>[4Fe-4S] cluster</name>
        <dbReference type="ChEBI" id="CHEBI:49883"/>
        <label>1</label>
        <note>4Fe-4S-S-AdoMet</note>
    </ligand>
</feature>
<sequence>MIPMDQPAKDSRDVLADAFGRVVNYLRVSVTDRCNLRCVYCRPVKDFTALDHADMLSYEEYLRVIRLAAPLGLTKIRLTGGEPLARRGFERFLSEVMAAAPGMDVRLTTNGTLLAGRARSLASLGLAAVNISLDSLDPENFRRITGVDAFRLVRASIDECLEAGIRVKVNAVALKGVNDHELPAFLALASQYPLDVRFIEFMPIGGDTLWDSSRYWAASDVLEQARSLADIAPVLHGDEGRGPARMWTIQGGKGRLGVISGLSGHYCRSCNRLRLTCDGRLRPCLYSDKEYRLRPLLRCLKTSDERILDVLRRALARKPMGYKLLAERGPGGVCHKPMTAIGG</sequence>
<dbReference type="InterPro" id="IPR058240">
    <property type="entry name" value="rSAM_sf"/>
</dbReference>
<comment type="cofactor">
    <cofactor evidence="12">
        <name>[4Fe-4S] cluster</name>
        <dbReference type="ChEBI" id="CHEBI:49883"/>
    </cofactor>
    <text evidence="12">Binds 2 [4Fe-4S] clusters. Binds 1 [4Fe-4S] cluster coordinated with 3 cysteines and an exchangeable S-adenosyl-L-methionine and 1 [4Fe-4S] cluster coordinated with 3 cysteines and the GTP-derived substrate.</text>
</comment>
<dbReference type="GO" id="GO:1904047">
    <property type="term" value="F:S-adenosyl-L-methionine binding"/>
    <property type="evidence" value="ECO:0007669"/>
    <property type="project" value="UniProtKB-UniRule"/>
</dbReference>
<feature type="binding site" evidence="12">
    <location>
        <position position="27"/>
    </location>
    <ligand>
        <name>GTP</name>
        <dbReference type="ChEBI" id="CHEBI:37565"/>
    </ligand>
</feature>
<keyword evidence="7 12" id="KW-0411">Iron-sulfur</keyword>
<accession>A0A6V8LT00</accession>
<dbReference type="SMART" id="SM00729">
    <property type="entry name" value="Elp3"/>
    <property type="match status" value="1"/>
</dbReference>
<feature type="binding site" evidence="12">
    <location>
        <position position="270"/>
    </location>
    <ligand>
        <name>[4Fe-4S] cluster</name>
        <dbReference type="ChEBI" id="CHEBI:49883"/>
        <label>2</label>
        <note>4Fe-4S-substrate</note>
    </ligand>
</feature>
<dbReference type="EMBL" id="BLTE01000006">
    <property type="protein sequence ID" value="GFK93711.1"/>
    <property type="molecule type" value="Genomic_DNA"/>
</dbReference>
<feature type="binding site" evidence="12">
    <location>
        <position position="40"/>
    </location>
    <ligand>
        <name>S-adenosyl-L-methionine</name>
        <dbReference type="ChEBI" id="CHEBI:59789"/>
    </ligand>
</feature>
<feature type="binding site" evidence="12">
    <location>
        <position position="108"/>
    </location>
    <ligand>
        <name>GTP</name>
        <dbReference type="ChEBI" id="CHEBI:37565"/>
    </ligand>
</feature>
<gene>
    <name evidence="14" type="primary">moaA_2</name>
    <name evidence="12" type="synonym">moaA</name>
    <name evidence="14" type="ORF">NNJEOMEG_01545</name>
</gene>
<dbReference type="InterPro" id="IPR050105">
    <property type="entry name" value="MoCo_biosynth_MoaA/MoaC"/>
</dbReference>
<dbReference type="InterPro" id="IPR006638">
    <property type="entry name" value="Elp3/MiaA/NifB-like_rSAM"/>
</dbReference>
<dbReference type="CDD" id="cd21117">
    <property type="entry name" value="Twitch_MoaA"/>
    <property type="match status" value="1"/>
</dbReference>
<keyword evidence="10 12" id="KW-0456">Lyase</keyword>
<organism evidence="14 15">
    <name type="scientific">Fundidesulfovibrio magnetotacticus</name>
    <dbReference type="NCBI Taxonomy" id="2730080"/>
    <lineage>
        <taxon>Bacteria</taxon>
        <taxon>Pseudomonadati</taxon>
        <taxon>Thermodesulfobacteriota</taxon>
        <taxon>Desulfovibrionia</taxon>
        <taxon>Desulfovibrionales</taxon>
        <taxon>Desulfovibrionaceae</taxon>
        <taxon>Fundidesulfovibrio</taxon>
    </lineage>
</organism>
<protein>
    <recommendedName>
        <fullName evidence="1 12">GTP 3',8-cyclase</fullName>
        <ecNumber evidence="1 12">4.1.99.22</ecNumber>
    </recommendedName>
    <alternativeName>
        <fullName evidence="12">Molybdenum cofactor biosynthesis protein A</fullName>
    </alternativeName>
</protein>